<organism evidence="5 6">
    <name type="scientific">Panicum miliaceum</name>
    <name type="common">Proso millet</name>
    <name type="synonym">Broomcorn millet</name>
    <dbReference type="NCBI Taxonomy" id="4540"/>
    <lineage>
        <taxon>Eukaryota</taxon>
        <taxon>Viridiplantae</taxon>
        <taxon>Streptophyta</taxon>
        <taxon>Embryophyta</taxon>
        <taxon>Tracheophyta</taxon>
        <taxon>Spermatophyta</taxon>
        <taxon>Magnoliopsida</taxon>
        <taxon>Liliopsida</taxon>
        <taxon>Poales</taxon>
        <taxon>Poaceae</taxon>
        <taxon>PACMAD clade</taxon>
        <taxon>Panicoideae</taxon>
        <taxon>Panicodae</taxon>
        <taxon>Paniceae</taxon>
        <taxon>Panicinae</taxon>
        <taxon>Panicum</taxon>
        <taxon>Panicum sect. Panicum</taxon>
    </lineage>
</organism>
<dbReference type="OrthoDB" id="10251242at2759"/>
<dbReference type="InterPro" id="IPR050362">
    <property type="entry name" value="Cation-dep_OMT"/>
</dbReference>
<comment type="caution">
    <text evidence="5">The sequence shown here is derived from an EMBL/GenBank/DDBJ whole genome shotgun (WGS) entry which is preliminary data.</text>
</comment>
<evidence type="ECO:0000313" key="5">
    <source>
        <dbReference type="EMBL" id="RLN42636.1"/>
    </source>
</evidence>
<accession>A0A3L6TSJ0</accession>
<evidence type="ECO:0000256" key="4">
    <source>
        <dbReference type="ARBA" id="ARBA00023453"/>
    </source>
</evidence>
<dbReference type="EMBL" id="PQIB02000001">
    <property type="protein sequence ID" value="RLN42636.1"/>
    <property type="molecule type" value="Genomic_DNA"/>
</dbReference>
<dbReference type="AlphaFoldDB" id="A0A3L6TSJ0"/>
<dbReference type="Proteomes" id="UP000275267">
    <property type="component" value="Unassembled WGS sequence"/>
</dbReference>
<evidence type="ECO:0000256" key="2">
    <source>
        <dbReference type="ARBA" id="ARBA00022679"/>
    </source>
</evidence>
<evidence type="ECO:0000313" key="6">
    <source>
        <dbReference type="Proteomes" id="UP000275267"/>
    </source>
</evidence>
<dbReference type="STRING" id="4540.A0A3L6TSJ0"/>
<keyword evidence="3" id="KW-0949">S-adenosyl-L-methionine</keyword>
<evidence type="ECO:0000256" key="1">
    <source>
        <dbReference type="ARBA" id="ARBA00022603"/>
    </source>
</evidence>
<proteinExistence type="inferred from homology"/>
<protein>
    <submittedName>
        <fullName evidence="5">Uncharacterized protein</fullName>
    </submittedName>
</protein>
<comment type="similarity">
    <text evidence="4">Belongs to the class I-like SAM-binding methyltransferase superfamily. Cation-dependent O-methyltransferase family.</text>
</comment>
<dbReference type="Gene3D" id="3.40.50.150">
    <property type="entry name" value="Vaccinia Virus protein VP39"/>
    <property type="match status" value="1"/>
</dbReference>
<dbReference type="InterPro" id="IPR002935">
    <property type="entry name" value="SAM_O-MeTrfase"/>
</dbReference>
<evidence type="ECO:0000256" key="3">
    <source>
        <dbReference type="ARBA" id="ARBA00022691"/>
    </source>
</evidence>
<dbReference type="PANTHER" id="PTHR10509:SF30">
    <property type="entry name" value="TRICIN SYNTHASE 2"/>
    <property type="match status" value="1"/>
</dbReference>
<gene>
    <name evidence="5" type="ORF">C2845_PM01G35860</name>
</gene>
<dbReference type="GO" id="GO:0032259">
    <property type="term" value="P:methylation"/>
    <property type="evidence" value="ECO:0007669"/>
    <property type="project" value="UniProtKB-KW"/>
</dbReference>
<dbReference type="CDD" id="cd02440">
    <property type="entry name" value="AdoMet_MTases"/>
    <property type="match status" value="1"/>
</dbReference>
<dbReference type="PANTHER" id="PTHR10509">
    <property type="entry name" value="O-METHYLTRANSFERASE-RELATED"/>
    <property type="match status" value="1"/>
</dbReference>
<dbReference type="GO" id="GO:0008171">
    <property type="term" value="F:O-methyltransferase activity"/>
    <property type="evidence" value="ECO:0007669"/>
    <property type="project" value="InterPro"/>
</dbReference>
<dbReference type="GO" id="GO:0008757">
    <property type="term" value="F:S-adenosylmethionine-dependent methyltransferase activity"/>
    <property type="evidence" value="ECO:0007669"/>
    <property type="project" value="TreeGrafter"/>
</dbReference>
<sequence length="219" mass="23969">METTVYPREHECLRELRIITQEHALGFMASTPDEALLLSMLLKVMGAKNTIEVGVFTGCSALATALALPDDGRVLAVDACREYFDLGRPVFERAGVAHKVDFLEGPAAAVLGELLADARNEGRFDFAFVDADKLGYGVYHEQLLRLVRPGGVIAYDNTLFHRAAAAPPHETASPSLIKEGDREIRDFMRSFNAMIAADPRVEVVQLPVADGVTLCRRVV</sequence>
<dbReference type="PROSITE" id="PS51682">
    <property type="entry name" value="SAM_OMT_I"/>
    <property type="match status" value="1"/>
</dbReference>
<dbReference type="Pfam" id="PF01596">
    <property type="entry name" value="Methyltransf_3"/>
    <property type="match status" value="1"/>
</dbReference>
<dbReference type="InterPro" id="IPR029063">
    <property type="entry name" value="SAM-dependent_MTases_sf"/>
</dbReference>
<keyword evidence="2" id="KW-0808">Transferase</keyword>
<keyword evidence="1" id="KW-0489">Methyltransferase</keyword>
<name>A0A3L6TSJ0_PANMI</name>
<keyword evidence="6" id="KW-1185">Reference proteome</keyword>
<reference evidence="6" key="1">
    <citation type="journal article" date="2019" name="Nat. Commun.">
        <title>The genome of broomcorn millet.</title>
        <authorList>
            <person name="Zou C."/>
            <person name="Miki D."/>
            <person name="Li D."/>
            <person name="Tang Q."/>
            <person name="Xiao L."/>
            <person name="Rajput S."/>
            <person name="Deng P."/>
            <person name="Jia W."/>
            <person name="Huang R."/>
            <person name="Zhang M."/>
            <person name="Sun Y."/>
            <person name="Hu J."/>
            <person name="Fu X."/>
            <person name="Schnable P.S."/>
            <person name="Li F."/>
            <person name="Zhang H."/>
            <person name="Feng B."/>
            <person name="Zhu X."/>
            <person name="Liu R."/>
            <person name="Schnable J.C."/>
            <person name="Zhu J.-K."/>
            <person name="Zhang H."/>
        </authorList>
    </citation>
    <scope>NUCLEOTIDE SEQUENCE [LARGE SCALE GENOMIC DNA]</scope>
</reference>
<dbReference type="SUPFAM" id="SSF53335">
    <property type="entry name" value="S-adenosyl-L-methionine-dependent methyltransferases"/>
    <property type="match status" value="1"/>
</dbReference>